<evidence type="ECO:0000256" key="8">
    <source>
        <dbReference type="ARBA" id="ARBA00023033"/>
    </source>
</evidence>
<organism evidence="13 14">
    <name type="scientific">Sesamum alatum</name>
    <dbReference type="NCBI Taxonomy" id="300844"/>
    <lineage>
        <taxon>Eukaryota</taxon>
        <taxon>Viridiplantae</taxon>
        <taxon>Streptophyta</taxon>
        <taxon>Embryophyta</taxon>
        <taxon>Tracheophyta</taxon>
        <taxon>Spermatophyta</taxon>
        <taxon>Magnoliopsida</taxon>
        <taxon>eudicotyledons</taxon>
        <taxon>Gunneridae</taxon>
        <taxon>Pentapetalae</taxon>
        <taxon>asterids</taxon>
        <taxon>lamiids</taxon>
        <taxon>Lamiales</taxon>
        <taxon>Pedaliaceae</taxon>
        <taxon>Sesamum</taxon>
    </lineage>
</organism>
<dbReference type="EMBL" id="JACGWO010000002">
    <property type="protein sequence ID" value="KAK4435856.1"/>
    <property type="molecule type" value="Genomic_DNA"/>
</dbReference>
<feature type="binding site" description="axial binding residue" evidence="10">
    <location>
        <position position="420"/>
    </location>
    <ligand>
        <name>heme</name>
        <dbReference type="ChEBI" id="CHEBI:30413"/>
    </ligand>
    <ligandPart>
        <name>Fe</name>
        <dbReference type="ChEBI" id="CHEBI:18248"/>
    </ligandPart>
</feature>
<feature type="transmembrane region" description="Helical" evidence="12">
    <location>
        <begin position="6"/>
        <end position="25"/>
    </location>
</feature>
<keyword evidence="3 12" id="KW-0812">Transmembrane</keyword>
<comment type="caution">
    <text evidence="13">The sequence shown here is derived from an EMBL/GenBank/DDBJ whole genome shotgun (WGS) entry which is preliminary data.</text>
</comment>
<evidence type="ECO:0000256" key="2">
    <source>
        <dbReference type="ARBA" id="ARBA00022617"/>
    </source>
</evidence>
<keyword evidence="4 10" id="KW-0479">Metal-binding</keyword>
<dbReference type="PANTHER" id="PTHR47947">
    <property type="entry name" value="CYTOCHROME P450 82C3-RELATED"/>
    <property type="match status" value="1"/>
</dbReference>
<dbReference type="Proteomes" id="UP001293254">
    <property type="component" value="Unassembled WGS sequence"/>
</dbReference>
<reference evidence="13" key="1">
    <citation type="submission" date="2020-06" db="EMBL/GenBank/DDBJ databases">
        <authorList>
            <person name="Li T."/>
            <person name="Hu X."/>
            <person name="Zhang T."/>
            <person name="Song X."/>
            <person name="Zhang H."/>
            <person name="Dai N."/>
            <person name="Sheng W."/>
            <person name="Hou X."/>
            <person name="Wei L."/>
        </authorList>
    </citation>
    <scope>NUCLEOTIDE SEQUENCE</scope>
    <source>
        <strain evidence="13">3651</strain>
        <tissue evidence="13">Leaf</tissue>
    </source>
</reference>
<comment type="cofactor">
    <cofactor evidence="10">
        <name>heme</name>
        <dbReference type="ChEBI" id="CHEBI:30413"/>
    </cofactor>
</comment>
<feature type="region of interest" description="Disordered" evidence="11">
    <location>
        <begin position="139"/>
        <end position="181"/>
    </location>
</feature>
<gene>
    <name evidence="13" type="ORF">Salat_0749200</name>
</gene>
<keyword evidence="2 10" id="KW-0349">Heme</keyword>
<evidence type="ECO:0000313" key="13">
    <source>
        <dbReference type="EMBL" id="KAK4435856.1"/>
    </source>
</evidence>
<dbReference type="InterPro" id="IPR002401">
    <property type="entry name" value="Cyt_P450_E_grp-I"/>
</dbReference>
<evidence type="ECO:0000256" key="5">
    <source>
        <dbReference type="ARBA" id="ARBA00022989"/>
    </source>
</evidence>
<evidence type="ECO:0000256" key="7">
    <source>
        <dbReference type="ARBA" id="ARBA00023004"/>
    </source>
</evidence>
<dbReference type="PANTHER" id="PTHR47947:SF1">
    <property type="entry name" value="CYTOCHROME P450 82E3"/>
    <property type="match status" value="1"/>
</dbReference>
<dbReference type="GO" id="GO:0016705">
    <property type="term" value="F:oxidoreductase activity, acting on paired donors, with incorporation or reduction of molecular oxygen"/>
    <property type="evidence" value="ECO:0007669"/>
    <property type="project" value="InterPro"/>
</dbReference>
<keyword evidence="6" id="KW-0560">Oxidoreductase</keyword>
<dbReference type="GO" id="GO:0005506">
    <property type="term" value="F:iron ion binding"/>
    <property type="evidence" value="ECO:0007669"/>
    <property type="project" value="InterPro"/>
</dbReference>
<evidence type="ECO:0000256" key="3">
    <source>
        <dbReference type="ARBA" id="ARBA00022692"/>
    </source>
</evidence>
<comment type="subcellular location">
    <subcellularLocation>
        <location evidence="1">Membrane</location>
        <topology evidence="1">Single-pass membrane protein</topology>
    </subcellularLocation>
</comment>
<dbReference type="SUPFAM" id="SSF48264">
    <property type="entry name" value="Cytochrome P450"/>
    <property type="match status" value="1"/>
</dbReference>
<protein>
    <submittedName>
        <fullName evidence="13">Xanthotoxin 5-hydroxylase CYP82C4</fullName>
    </submittedName>
</protein>
<dbReference type="InterPro" id="IPR050651">
    <property type="entry name" value="Plant_Cytochrome_P450_Monoox"/>
</dbReference>
<keyword evidence="14" id="KW-1185">Reference proteome</keyword>
<evidence type="ECO:0000313" key="14">
    <source>
        <dbReference type="Proteomes" id="UP001293254"/>
    </source>
</evidence>
<dbReference type="AlphaFoldDB" id="A0AAE1YTQ4"/>
<evidence type="ECO:0000256" key="11">
    <source>
        <dbReference type="SAM" id="MobiDB-lite"/>
    </source>
</evidence>
<dbReference type="Pfam" id="PF00067">
    <property type="entry name" value="p450"/>
    <property type="match status" value="2"/>
</dbReference>
<dbReference type="GO" id="GO:0004497">
    <property type="term" value="F:monooxygenase activity"/>
    <property type="evidence" value="ECO:0007669"/>
    <property type="project" value="UniProtKB-KW"/>
</dbReference>
<keyword evidence="8" id="KW-0503">Monooxygenase</keyword>
<evidence type="ECO:0000256" key="9">
    <source>
        <dbReference type="ARBA" id="ARBA00023136"/>
    </source>
</evidence>
<dbReference type="InterPro" id="IPR036396">
    <property type="entry name" value="Cyt_P450_sf"/>
</dbReference>
<feature type="compositionally biased region" description="Basic and acidic residues" evidence="11">
    <location>
        <begin position="155"/>
        <end position="171"/>
    </location>
</feature>
<evidence type="ECO:0000256" key="10">
    <source>
        <dbReference type="PIRSR" id="PIRSR602401-1"/>
    </source>
</evidence>
<dbReference type="GO" id="GO:0020037">
    <property type="term" value="F:heme binding"/>
    <property type="evidence" value="ECO:0007669"/>
    <property type="project" value="InterPro"/>
</dbReference>
<accession>A0AAE1YTQ4</accession>
<dbReference type="GO" id="GO:0016020">
    <property type="term" value="C:membrane"/>
    <property type="evidence" value="ECO:0007669"/>
    <property type="project" value="UniProtKB-SubCell"/>
</dbReference>
<evidence type="ECO:0000256" key="1">
    <source>
        <dbReference type="ARBA" id="ARBA00004167"/>
    </source>
</evidence>
<reference evidence="13" key="2">
    <citation type="journal article" date="2024" name="Plant">
        <title>Genomic evolution and insights into agronomic trait innovations of Sesamum species.</title>
        <authorList>
            <person name="Miao H."/>
            <person name="Wang L."/>
            <person name="Qu L."/>
            <person name="Liu H."/>
            <person name="Sun Y."/>
            <person name="Le M."/>
            <person name="Wang Q."/>
            <person name="Wei S."/>
            <person name="Zheng Y."/>
            <person name="Lin W."/>
            <person name="Duan Y."/>
            <person name="Cao H."/>
            <person name="Xiong S."/>
            <person name="Wang X."/>
            <person name="Wei L."/>
            <person name="Li C."/>
            <person name="Ma Q."/>
            <person name="Ju M."/>
            <person name="Zhao R."/>
            <person name="Li G."/>
            <person name="Mu C."/>
            <person name="Tian Q."/>
            <person name="Mei H."/>
            <person name="Zhang T."/>
            <person name="Gao T."/>
            <person name="Zhang H."/>
        </authorList>
    </citation>
    <scope>NUCLEOTIDE SEQUENCE</scope>
    <source>
        <strain evidence="13">3651</strain>
    </source>
</reference>
<keyword evidence="7 10" id="KW-0408">Iron</keyword>
<dbReference type="PRINTS" id="PR00463">
    <property type="entry name" value="EP450I"/>
</dbReference>
<dbReference type="InterPro" id="IPR001128">
    <property type="entry name" value="Cyt_P450"/>
</dbReference>
<evidence type="ECO:0000256" key="4">
    <source>
        <dbReference type="ARBA" id="ARBA00022723"/>
    </source>
</evidence>
<evidence type="ECO:0000256" key="6">
    <source>
        <dbReference type="ARBA" id="ARBA00023002"/>
    </source>
</evidence>
<keyword evidence="5 12" id="KW-1133">Transmembrane helix</keyword>
<keyword evidence="9 12" id="KW-0472">Membrane</keyword>
<name>A0AAE1YTQ4_9LAMI</name>
<sequence length="482" mass="54158">MAVFAADMGATVAAVIFIVLLFNLWRKYHRNSAQSPPQPSGALPIIGHLHLLGAESHIAHTLANLADKYGPVFTLWLGMQRVVVVSSREAVFECFTSNDKSFANRPKFSAGEHLVYDHASFGFTNGPYWREMRKLHRRAVPGDDDERAESSDQSLGREDDAQHNSEDDRRETVRKRRGGGGEFQETYSRVHCVVGGVRAVGCDPNSIAEMDRSSGPFKNMKRVSKELDGIIGKWIDEHMQRRGKGEERKEEQDFIDLMLSAIDDKFTTPKLTIIKATVVEASTQTSVHLTWLLSLLVNNKHVLNLARQEIADNVGNQRWVQESDLNNLPYLHAIIKNPYASILLCPLPHEAVQDCRLAGYLIPKGTLLFVNLRKLHRDPRYWPEPDRFLPERFLTMGHAQVDVTGQQYEYIPFGMGRRSCPRTTFAMQVSSLAVARLIQGFDFATAGDVPVDMAEGIGITMPRANPLEVLLTPRLPSQLYGQ</sequence>
<evidence type="ECO:0000256" key="12">
    <source>
        <dbReference type="SAM" id="Phobius"/>
    </source>
</evidence>
<proteinExistence type="predicted"/>
<dbReference type="Gene3D" id="1.10.630.10">
    <property type="entry name" value="Cytochrome P450"/>
    <property type="match status" value="2"/>
</dbReference>